<evidence type="ECO:0000313" key="2">
    <source>
        <dbReference type="Proteomes" id="UP001162992"/>
    </source>
</evidence>
<gene>
    <name evidence="1" type="ORF">O6H91_14G046000</name>
</gene>
<accession>A0ACC2BNY3</accession>
<evidence type="ECO:0000313" key="1">
    <source>
        <dbReference type="EMBL" id="KAJ7531494.1"/>
    </source>
</evidence>
<dbReference type="Proteomes" id="UP001162992">
    <property type="component" value="Chromosome 14"/>
</dbReference>
<protein>
    <submittedName>
        <fullName evidence="1">Uncharacterized protein</fullName>
    </submittedName>
</protein>
<organism evidence="1 2">
    <name type="scientific">Diphasiastrum complanatum</name>
    <name type="common">Issler's clubmoss</name>
    <name type="synonym">Lycopodium complanatum</name>
    <dbReference type="NCBI Taxonomy" id="34168"/>
    <lineage>
        <taxon>Eukaryota</taxon>
        <taxon>Viridiplantae</taxon>
        <taxon>Streptophyta</taxon>
        <taxon>Embryophyta</taxon>
        <taxon>Tracheophyta</taxon>
        <taxon>Lycopodiopsida</taxon>
        <taxon>Lycopodiales</taxon>
        <taxon>Lycopodiaceae</taxon>
        <taxon>Lycopodioideae</taxon>
        <taxon>Diphasiastrum</taxon>
    </lineage>
</organism>
<name>A0ACC2BNY3_DIPCM</name>
<dbReference type="EMBL" id="CM055105">
    <property type="protein sequence ID" value="KAJ7531494.1"/>
    <property type="molecule type" value="Genomic_DNA"/>
</dbReference>
<comment type="caution">
    <text evidence="1">The sequence shown here is derived from an EMBL/GenBank/DDBJ whole genome shotgun (WGS) entry which is preliminary data.</text>
</comment>
<reference evidence="2" key="1">
    <citation type="journal article" date="2024" name="Proc. Natl. Acad. Sci. U.S.A.">
        <title>Extraordinary preservation of gene collinearity over three hundred million years revealed in homosporous lycophytes.</title>
        <authorList>
            <person name="Li C."/>
            <person name="Wickell D."/>
            <person name="Kuo L.Y."/>
            <person name="Chen X."/>
            <person name="Nie B."/>
            <person name="Liao X."/>
            <person name="Peng D."/>
            <person name="Ji J."/>
            <person name="Jenkins J."/>
            <person name="Williams M."/>
            <person name="Shu S."/>
            <person name="Plott C."/>
            <person name="Barry K."/>
            <person name="Rajasekar S."/>
            <person name="Grimwood J."/>
            <person name="Han X."/>
            <person name="Sun S."/>
            <person name="Hou Z."/>
            <person name="He W."/>
            <person name="Dai G."/>
            <person name="Sun C."/>
            <person name="Schmutz J."/>
            <person name="Leebens-Mack J.H."/>
            <person name="Li F.W."/>
            <person name="Wang L."/>
        </authorList>
    </citation>
    <scope>NUCLEOTIDE SEQUENCE [LARGE SCALE GENOMIC DNA]</scope>
    <source>
        <strain evidence="2">cv. PW_Plant_1</strain>
    </source>
</reference>
<sequence>MMAAACTIVWFRRDLRTHDNPAFLAAAKAGTVIPVFIWCTEEEGQFSPGRVSRWWLKQSLGHLDASMRSLGCPLVMRKASDSLSELLEIARVTGATHVFYNHLFDPMSLVRDHRVKQGLSQHGILTCTFNGDVLHEPWEIFDSEGQPFTAFEPYLQKAMSMPNEPEPPMLAPRHFTPSECSIVGCSAAELDLENESEEDSNAVLARIWRPGWSNAEIALDSFLAGPLARYGTNRKKADSSTTSGLSAHLHFGELSVRKVYHSVRTKQVLWIKEGKTDAAESVDWFLRSLKLRDYSRYLCFNFPFTHERSLLSNLRSFPWRLDEGYFKAWRQGRTGYPLVDAGMRELWATGWLHNRIRVVVASFCVKVLQLPWRWGMKYFWDTLLDADLENDVLGWQFISGSLPDGHELDRLEDPQVQGYEYDTEGEYVRKWLPELCRLPSEWIHHPWDAPPKVLRAAGVELGCNYPRPILDLLAAKDRLGHAIAEMWEREAAITAAVSGESLGNTLKVVNDGALSVQKLDPSKLMFDLLAKSRHDQMVPIIKDNAIKDIEIRNASSDKEEDCRHPSSLSLPPLKLLDLMPCGMVESCKRADVQKSLSPKSNTLHMAQNHSTAESSSAPKGRCEERKSGLVPVWSRSASTQSQWAREEGRVHFVPKLRSDPLPKRVLQPSQMKDQEAISGKIEGDDKTSIKEEIIRPAKRKPKAEN</sequence>
<proteinExistence type="predicted"/>
<keyword evidence="2" id="KW-1185">Reference proteome</keyword>